<feature type="region of interest" description="Disordered" evidence="1">
    <location>
        <begin position="28"/>
        <end position="49"/>
    </location>
</feature>
<evidence type="ECO:0000256" key="1">
    <source>
        <dbReference type="SAM" id="MobiDB-lite"/>
    </source>
</evidence>
<dbReference type="STRING" id="196627.cg1916"/>
<dbReference type="HOGENOM" id="CLU_1105687_0_0_11"/>
<dbReference type="AlphaFoldDB" id="Q8NPW0"/>
<name>Q8NPW0_CORGL</name>
<keyword evidence="3" id="KW-1185">Reference proteome</keyword>
<accession>Q8NPW0</accession>
<protein>
    <submittedName>
        <fullName evidence="2">Uncharacterized protein</fullName>
    </submittedName>
</protein>
<evidence type="ECO:0000313" key="3">
    <source>
        <dbReference type="Proteomes" id="UP000000582"/>
    </source>
</evidence>
<organism evidence="2 3">
    <name type="scientific">Corynebacterium glutamicum (strain ATCC 13032 / DSM 20300 / JCM 1318 / BCRC 11384 / CCUG 27702 / LMG 3730 / NBRC 12168 / NCIMB 10025 / NRRL B-2784 / 534)</name>
    <dbReference type="NCBI Taxonomy" id="196627"/>
    <lineage>
        <taxon>Bacteria</taxon>
        <taxon>Bacillati</taxon>
        <taxon>Actinomycetota</taxon>
        <taxon>Actinomycetes</taxon>
        <taxon>Mycobacteriales</taxon>
        <taxon>Corynebacteriaceae</taxon>
        <taxon>Corynebacterium</taxon>
    </lineage>
</organism>
<dbReference type="OrthoDB" id="9891851at2"/>
<dbReference type="PATRIC" id="fig|196627.13.peg.1658"/>
<dbReference type="BioCyc" id="CORYNE:G18NG-11293-MONOMER"/>
<dbReference type="EMBL" id="BA000036">
    <property type="protein sequence ID" value="BAB99094.1"/>
    <property type="molecule type" value="Genomic_DNA"/>
</dbReference>
<dbReference type="Proteomes" id="UP000000582">
    <property type="component" value="Chromosome"/>
</dbReference>
<sequence length="251" mass="27759">MKDPRTTAKLTPVSVPATASLSFLNKRRGLSQPSSNRLKNTQSSHSRKEHMTMYNAAKTLVPQIVAFDDTAIIALDQAAEDEFRKANYPEVKANQEAAYILAEAAQNIQRIATARATGDVPATARVVRIKGSEKYYTEEQWRIPENAYYPRSMAESPDAHLDDRGIYIIPAQYPWGYEEIINLPARATSTPAVAPRTEAAPATVSDAEVQSLLEYLRTNAFVSRHDGDTTKADIFNKHADTVNKLAALRAP</sequence>
<proteinExistence type="predicted"/>
<evidence type="ECO:0000313" key="2">
    <source>
        <dbReference type="EMBL" id="BAB99094.1"/>
    </source>
</evidence>
<gene>
    <name evidence="2" type="ordered locus">Cgl1701</name>
</gene>
<dbReference type="KEGG" id="cgl:Cgl1701"/>
<feature type="compositionally biased region" description="Polar residues" evidence="1">
    <location>
        <begin position="31"/>
        <end position="44"/>
    </location>
</feature>
<reference evidence="3" key="1">
    <citation type="journal article" date="2003" name="Appl. Microbiol. Biotechnol.">
        <title>The Corynebacterium glutamicum genome: features and impacts on biotechnological processes.</title>
        <authorList>
            <person name="Ikeda M."/>
            <person name="Nakagawa S."/>
        </authorList>
    </citation>
    <scope>NUCLEOTIDE SEQUENCE [LARGE SCALE GENOMIC DNA]</scope>
    <source>
        <strain evidence="3">ATCC 13032 / DSM 20300 / BCRC 11384 / JCM 1318 / LMG 3730 / NCIMB 10025</strain>
    </source>
</reference>